<gene>
    <name evidence="1" type="ORF">MARPO_0088s0056</name>
</gene>
<evidence type="ECO:0000313" key="2">
    <source>
        <dbReference type="Proteomes" id="UP000244005"/>
    </source>
</evidence>
<dbReference type="Proteomes" id="UP000244005">
    <property type="component" value="Unassembled WGS sequence"/>
</dbReference>
<reference evidence="2" key="1">
    <citation type="journal article" date="2017" name="Cell">
        <title>Insights into land plant evolution garnered from the Marchantia polymorpha genome.</title>
        <authorList>
            <person name="Bowman J.L."/>
            <person name="Kohchi T."/>
            <person name="Yamato K.T."/>
            <person name="Jenkins J."/>
            <person name="Shu S."/>
            <person name="Ishizaki K."/>
            <person name="Yamaoka S."/>
            <person name="Nishihama R."/>
            <person name="Nakamura Y."/>
            <person name="Berger F."/>
            <person name="Adam C."/>
            <person name="Aki S.S."/>
            <person name="Althoff F."/>
            <person name="Araki T."/>
            <person name="Arteaga-Vazquez M.A."/>
            <person name="Balasubrmanian S."/>
            <person name="Barry K."/>
            <person name="Bauer D."/>
            <person name="Boehm C.R."/>
            <person name="Briginshaw L."/>
            <person name="Caballero-Perez J."/>
            <person name="Catarino B."/>
            <person name="Chen F."/>
            <person name="Chiyoda S."/>
            <person name="Chovatia M."/>
            <person name="Davies K.M."/>
            <person name="Delmans M."/>
            <person name="Demura T."/>
            <person name="Dierschke T."/>
            <person name="Dolan L."/>
            <person name="Dorantes-Acosta A.E."/>
            <person name="Eklund D.M."/>
            <person name="Florent S.N."/>
            <person name="Flores-Sandoval E."/>
            <person name="Fujiyama A."/>
            <person name="Fukuzawa H."/>
            <person name="Galik B."/>
            <person name="Grimanelli D."/>
            <person name="Grimwood J."/>
            <person name="Grossniklaus U."/>
            <person name="Hamada T."/>
            <person name="Haseloff J."/>
            <person name="Hetherington A.J."/>
            <person name="Higo A."/>
            <person name="Hirakawa Y."/>
            <person name="Hundley H.N."/>
            <person name="Ikeda Y."/>
            <person name="Inoue K."/>
            <person name="Inoue S.I."/>
            <person name="Ishida S."/>
            <person name="Jia Q."/>
            <person name="Kakita M."/>
            <person name="Kanazawa T."/>
            <person name="Kawai Y."/>
            <person name="Kawashima T."/>
            <person name="Kennedy M."/>
            <person name="Kinose K."/>
            <person name="Kinoshita T."/>
            <person name="Kohara Y."/>
            <person name="Koide E."/>
            <person name="Komatsu K."/>
            <person name="Kopischke S."/>
            <person name="Kubo M."/>
            <person name="Kyozuka J."/>
            <person name="Lagercrantz U."/>
            <person name="Lin S.S."/>
            <person name="Lindquist E."/>
            <person name="Lipzen A.M."/>
            <person name="Lu C.W."/>
            <person name="De Luna E."/>
            <person name="Martienssen R.A."/>
            <person name="Minamino N."/>
            <person name="Mizutani M."/>
            <person name="Mizutani M."/>
            <person name="Mochizuki N."/>
            <person name="Monte I."/>
            <person name="Mosher R."/>
            <person name="Nagasaki H."/>
            <person name="Nakagami H."/>
            <person name="Naramoto S."/>
            <person name="Nishitani K."/>
            <person name="Ohtani M."/>
            <person name="Okamoto T."/>
            <person name="Okumura M."/>
            <person name="Phillips J."/>
            <person name="Pollak B."/>
            <person name="Reinders A."/>
            <person name="Rovekamp M."/>
            <person name="Sano R."/>
            <person name="Sawa S."/>
            <person name="Schmid M.W."/>
            <person name="Shirakawa M."/>
            <person name="Solano R."/>
            <person name="Spunde A."/>
            <person name="Suetsugu N."/>
            <person name="Sugano S."/>
            <person name="Sugiyama A."/>
            <person name="Sun R."/>
            <person name="Suzuki Y."/>
            <person name="Takenaka M."/>
            <person name="Takezawa D."/>
            <person name="Tomogane H."/>
            <person name="Tsuzuki M."/>
            <person name="Ueda T."/>
            <person name="Umeda M."/>
            <person name="Ward J.M."/>
            <person name="Watanabe Y."/>
            <person name="Yazaki K."/>
            <person name="Yokoyama R."/>
            <person name="Yoshitake Y."/>
            <person name="Yotsui I."/>
            <person name="Zachgo S."/>
            <person name="Schmutz J."/>
        </authorList>
    </citation>
    <scope>NUCLEOTIDE SEQUENCE [LARGE SCALE GENOMIC DNA]</scope>
    <source>
        <strain evidence="2">Tak-1</strain>
    </source>
</reference>
<protein>
    <submittedName>
        <fullName evidence="1">Uncharacterized protein</fullName>
    </submittedName>
</protein>
<organism evidence="1 2">
    <name type="scientific">Marchantia polymorpha</name>
    <name type="common">Common liverwort</name>
    <name type="synonym">Marchantia aquatica</name>
    <dbReference type="NCBI Taxonomy" id="3197"/>
    <lineage>
        <taxon>Eukaryota</taxon>
        <taxon>Viridiplantae</taxon>
        <taxon>Streptophyta</taxon>
        <taxon>Embryophyta</taxon>
        <taxon>Marchantiophyta</taxon>
        <taxon>Marchantiopsida</taxon>
        <taxon>Marchantiidae</taxon>
        <taxon>Marchantiales</taxon>
        <taxon>Marchantiaceae</taxon>
        <taxon>Marchantia</taxon>
    </lineage>
</organism>
<name>A0A2R6WI34_MARPO</name>
<dbReference type="EMBL" id="KZ772760">
    <property type="protein sequence ID" value="PTQ33510.1"/>
    <property type="molecule type" value="Genomic_DNA"/>
</dbReference>
<dbReference type="AlphaFoldDB" id="A0A2R6WI34"/>
<sequence>MLICPVHSHVDVEFLGHVLHLLLGQSGKHAHANLVEIVSPVAWCFPGFQRIEQLVAHADDPPSLSAPLSSRRTERGYELDEELDEECILYTCYVHILILCTIPCIS</sequence>
<proteinExistence type="predicted"/>
<accession>A0A2R6WI34</accession>
<evidence type="ECO:0000313" key="1">
    <source>
        <dbReference type="EMBL" id="PTQ33510.1"/>
    </source>
</evidence>
<keyword evidence="2" id="KW-1185">Reference proteome</keyword>
<dbReference type="Gramene" id="Mp7g02320.1">
    <property type="protein sequence ID" value="Mp7g02320.1.cds"/>
    <property type="gene ID" value="Mp7g02320"/>
</dbReference>